<evidence type="ECO:0000256" key="7">
    <source>
        <dbReference type="ARBA" id="ARBA00022989"/>
    </source>
</evidence>
<keyword evidence="13" id="KW-1185">Reference proteome</keyword>
<keyword evidence="8 9" id="KW-0472">Membrane</keyword>
<dbReference type="GO" id="GO:0016020">
    <property type="term" value="C:membrane"/>
    <property type="evidence" value="ECO:0007669"/>
    <property type="project" value="UniProtKB-SubCell"/>
</dbReference>
<evidence type="ECO:0008006" key="14">
    <source>
        <dbReference type="Google" id="ProtNLM"/>
    </source>
</evidence>
<keyword evidence="3" id="KW-0813">Transport</keyword>
<comment type="subcellular location">
    <subcellularLocation>
        <location evidence="1">Membrane</location>
        <topology evidence="1">Multi-pass membrane protein</topology>
    </subcellularLocation>
</comment>
<evidence type="ECO:0000256" key="4">
    <source>
        <dbReference type="ARBA" id="ARBA00022692"/>
    </source>
</evidence>
<feature type="repeat" description="Solcar" evidence="9">
    <location>
        <begin position="194"/>
        <end position="291"/>
    </location>
</feature>
<dbReference type="InterPro" id="IPR052217">
    <property type="entry name" value="Mito/Peroxisomal_Carrier"/>
</dbReference>
<organism evidence="12 13">
    <name type="scientific">Knufia peltigerae</name>
    <dbReference type="NCBI Taxonomy" id="1002370"/>
    <lineage>
        <taxon>Eukaryota</taxon>
        <taxon>Fungi</taxon>
        <taxon>Dikarya</taxon>
        <taxon>Ascomycota</taxon>
        <taxon>Pezizomycotina</taxon>
        <taxon>Eurotiomycetes</taxon>
        <taxon>Chaetothyriomycetidae</taxon>
        <taxon>Chaetothyriales</taxon>
        <taxon>Trichomeriaceae</taxon>
        <taxon>Knufia</taxon>
    </lineage>
</organism>
<dbReference type="Pfam" id="PF00153">
    <property type="entry name" value="Mito_carr"/>
    <property type="match status" value="3"/>
</dbReference>
<keyword evidence="7 11" id="KW-1133">Transmembrane helix</keyword>
<dbReference type="InterPro" id="IPR023395">
    <property type="entry name" value="MCP_dom_sf"/>
</dbReference>
<feature type="region of interest" description="Disordered" evidence="10">
    <location>
        <begin position="443"/>
        <end position="470"/>
    </location>
</feature>
<keyword evidence="5" id="KW-0677">Repeat</keyword>
<feature type="transmembrane region" description="Helical" evidence="11">
    <location>
        <begin position="21"/>
        <end position="38"/>
    </location>
</feature>
<evidence type="ECO:0000256" key="1">
    <source>
        <dbReference type="ARBA" id="ARBA00004141"/>
    </source>
</evidence>
<dbReference type="Pfam" id="PF05620">
    <property type="entry name" value="TMEM208_SND2"/>
    <property type="match status" value="1"/>
</dbReference>
<feature type="repeat" description="Solcar" evidence="9">
    <location>
        <begin position="302"/>
        <end position="399"/>
    </location>
</feature>
<dbReference type="Proteomes" id="UP001172681">
    <property type="component" value="Unassembled WGS sequence"/>
</dbReference>
<comment type="similarity">
    <text evidence="2">Belongs to the mitochondrial carrier (TC 2.A.29) family.</text>
</comment>
<evidence type="ECO:0000313" key="12">
    <source>
        <dbReference type="EMBL" id="KAJ9633410.1"/>
    </source>
</evidence>
<protein>
    <recommendedName>
        <fullName evidence="14">Mitochondrial carrier</fullName>
    </recommendedName>
</protein>
<dbReference type="AlphaFoldDB" id="A0AA39CXC4"/>
<dbReference type="GO" id="GO:0015217">
    <property type="term" value="F:ADP transmembrane transporter activity"/>
    <property type="evidence" value="ECO:0007669"/>
    <property type="project" value="TreeGrafter"/>
</dbReference>
<evidence type="ECO:0000256" key="9">
    <source>
        <dbReference type="PROSITE-ProRule" id="PRU00282"/>
    </source>
</evidence>
<name>A0AA39CXC4_9EURO</name>
<evidence type="ECO:0000256" key="6">
    <source>
        <dbReference type="ARBA" id="ARBA00022792"/>
    </source>
</evidence>
<dbReference type="PANTHER" id="PTHR45939">
    <property type="entry name" value="PEROXISOMAL MEMBRANE PROTEIN PMP34-RELATED"/>
    <property type="match status" value="1"/>
</dbReference>
<evidence type="ECO:0000256" key="3">
    <source>
        <dbReference type="ARBA" id="ARBA00022448"/>
    </source>
</evidence>
<dbReference type="InterPro" id="IPR018108">
    <property type="entry name" value="MCP_transmembrane"/>
</dbReference>
<gene>
    <name evidence="12" type="ORF">H2204_006960</name>
</gene>
<evidence type="ECO:0000256" key="2">
    <source>
        <dbReference type="ARBA" id="ARBA00006375"/>
    </source>
</evidence>
<dbReference type="Gene3D" id="1.50.40.10">
    <property type="entry name" value="Mitochondrial carrier domain"/>
    <property type="match status" value="1"/>
</dbReference>
<dbReference type="EMBL" id="JAPDRN010000046">
    <property type="protein sequence ID" value="KAJ9633410.1"/>
    <property type="molecule type" value="Genomic_DNA"/>
</dbReference>
<feature type="repeat" description="Solcar" evidence="9">
    <location>
        <begin position="413"/>
        <end position="526"/>
    </location>
</feature>
<reference evidence="12" key="1">
    <citation type="submission" date="2022-10" db="EMBL/GenBank/DDBJ databases">
        <title>Culturing micro-colonial fungi from biological soil crusts in the Mojave desert and describing Neophaeococcomyces mojavensis, and introducing the new genera and species Taxawa tesnikishii.</title>
        <authorList>
            <person name="Kurbessoian T."/>
            <person name="Stajich J.E."/>
        </authorList>
    </citation>
    <scope>NUCLEOTIDE SEQUENCE</scope>
    <source>
        <strain evidence="12">TK_35</strain>
    </source>
</reference>
<proteinExistence type="inferred from homology"/>
<dbReference type="SUPFAM" id="SSF103506">
    <property type="entry name" value="Mitochondrial carrier"/>
    <property type="match status" value="1"/>
</dbReference>
<evidence type="ECO:0000256" key="5">
    <source>
        <dbReference type="ARBA" id="ARBA00022737"/>
    </source>
</evidence>
<dbReference type="PANTHER" id="PTHR45939:SF2">
    <property type="entry name" value="CARRIER PROTEIN, PUTATIVE (AFU_ORTHOLOGUE AFUA_2G13870)-RELATED"/>
    <property type="match status" value="1"/>
</dbReference>
<dbReference type="PROSITE" id="PS50920">
    <property type="entry name" value="SOLCAR"/>
    <property type="match status" value="3"/>
</dbReference>
<keyword evidence="6" id="KW-0999">Mitochondrion inner membrane</keyword>
<feature type="transmembrane region" description="Helical" evidence="11">
    <location>
        <begin position="90"/>
        <end position="108"/>
    </location>
</feature>
<dbReference type="InterPro" id="IPR008506">
    <property type="entry name" value="SND2/TMEM208"/>
</dbReference>
<keyword evidence="6" id="KW-0496">Mitochondrion</keyword>
<keyword evidence="4 9" id="KW-0812">Transmembrane</keyword>
<feature type="transmembrane region" description="Helical" evidence="11">
    <location>
        <begin position="114"/>
        <end position="134"/>
    </location>
</feature>
<feature type="compositionally biased region" description="Basic and acidic residues" evidence="10">
    <location>
        <begin position="460"/>
        <end position="470"/>
    </location>
</feature>
<evidence type="ECO:0000256" key="11">
    <source>
        <dbReference type="SAM" id="Phobius"/>
    </source>
</evidence>
<evidence type="ECO:0000256" key="8">
    <source>
        <dbReference type="ARBA" id="ARBA00023136"/>
    </source>
</evidence>
<sequence length="622" mass="68356">MAKKSAKNLTVRNASRLKQTHLITAAINIVFLLLRFTLRRSLSLKRYILFSLPGLIIEFYLDRAAKPTYGPDGTIRSGGEDLDAQGLTEFMWDILYWTWINLILVIIFGNRAWWLYLIVPAYAIYAAVTTASGLKGMLGGMAGGGGEGASMAQSKRQAKMEKRGGQRDAFELYHQVQEEARSSRSSSSPNATLLEALGHAISGSVGASISNAALYPIDLIITRLQIQRQLRGNDQSHPSDTEYKSFGDAVQKIYANEGGIAGLFTGLAQDTAKTIADSFIFFLLYSYFRNRRLAAHSNAHSLPALEELSVGFVAGGLTKLATTPIANVVTRKQAAALLAAKEDLRDDRGHFHVPSTQKIIQDILSEKGIRGFWSGYSASLVLTLNPSITFFLFENLKKVVLPRHRRANPPPSLTFLLSALSKACASSITFPFSLAKARLQAGGAPKSSSSPSSENDASTEEEKVVQEDVPTREGRAAARATIFSTVLTVARTEGVPSLYEGLPLEIVRAFFSHGLTMLVKQSIQRLLVRAYYVLSIVAGRYQRKAHRGADRLSAKARGSVEYYNLAMARASQKIEETKTVVQQRANETAEFVAEYVEEEDGQWRDLYGTVGLAKWLDKDRGL</sequence>
<evidence type="ECO:0000313" key="13">
    <source>
        <dbReference type="Proteomes" id="UP001172681"/>
    </source>
</evidence>
<comment type="caution">
    <text evidence="12">The sequence shown here is derived from an EMBL/GenBank/DDBJ whole genome shotgun (WGS) entry which is preliminary data.</text>
</comment>
<accession>A0AA39CXC4</accession>
<evidence type="ECO:0000256" key="10">
    <source>
        <dbReference type="SAM" id="MobiDB-lite"/>
    </source>
</evidence>